<feature type="compositionally biased region" description="Polar residues" evidence="4">
    <location>
        <begin position="830"/>
        <end position="863"/>
    </location>
</feature>
<protein>
    <submittedName>
        <fullName evidence="7">Hornerin</fullName>
    </submittedName>
</protein>
<feature type="chain" id="PRO_5046413561" evidence="5">
    <location>
        <begin position="16"/>
        <end position="884"/>
    </location>
</feature>
<keyword evidence="1 3" id="KW-0193">Cuticle</keyword>
<dbReference type="Proteomes" id="UP001652582">
    <property type="component" value="Chromosome 20"/>
</dbReference>
<feature type="compositionally biased region" description="Low complexity" evidence="4">
    <location>
        <begin position="681"/>
        <end position="693"/>
    </location>
</feature>
<feature type="compositionally biased region" description="Low complexity" evidence="4">
    <location>
        <begin position="451"/>
        <end position="463"/>
    </location>
</feature>
<dbReference type="Pfam" id="PF00379">
    <property type="entry name" value="Chitin_bind_4"/>
    <property type="match status" value="1"/>
</dbReference>
<feature type="region of interest" description="Disordered" evidence="4">
    <location>
        <begin position="402"/>
        <end position="884"/>
    </location>
</feature>
<dbReference type="PROSITE" id="PS00233">
    <property type="entry name" value="CHIT_BIND_RR_1"/>
    <property type="match status" value="1"/>
</dbReference>
<feature type="compositionally biased region" description="Low complexity" evidence="4">
    <location>
        <begin position="523"/>
        <end position="535"/>
    </location>
</feature>
<feature type="compositionally biased region" description="Polar residues" evidence="4">
    <location>
        <begin position="813"/>
        <end position="822"/>
    </location>
</feature>
<dbReference type="AlphaFoldDB" id="A0A6J1NHR1"/>
<feature type="compositionally biased region" description="Polar residues" evidence="4">
    <location>
        <begin position="357"/>
        <end position="366"/>
    </location>
</feature>
<sequence>MKLLIVLSIIACGYADKLDRAYLPPVNAATAGGSPGALIAPGATSVARPGANLGQSSQVDLGQGVSSGRQPGTGSGPSRPSTFSGVSENVAKGPAFGINQSPNGINQGSSGINQFPSTLTPAGGKGNFALLGANAPFGTSQGQTFGSSVTPDANTFNVGSQQTYRPQSEAPSGQTFGQQAVSVAQTYKPERAQAAADRNAEILKYVNDNNGESYLYSYETSNGISAEESGVATNGVKAQGGFSYTGDDGQAYSLTYTADENGFQPQGEHLPTPHPIPEEILKSIEENYRAAAAGTQEGAYRPEEYENENSPQQYNIGQSSFNRPSSQNQGSYQASFSQGPIGQSNEFPGNQGVLGASTITGQSGQFGQIRPSKGSNIFDIATGGSKGPFNQYQAENNQGEVQKIPSPNQIGNVKPNQFGTGSVGQNNQYQISVGSSQGPFGQYSNQGAINQGSSQSSKGQSVGYNYNQPQSAFGSATQFGSKASVQNRPEGNQGPTTSSSGSGNVQNTFGIQSGKLPSSETPFGFSQGSQFGQSQNSLNRPENRPSGSGALGQSQQNQYNINKPSFVAPQGSQVTPGGQASSGPTGYQTNADRPSFGSNRPSGTSFQTNQGSKYQSNGNKPTGITNGQQYQQNGNRPVSANTGSGQVVSPLGGSSGIKKTESGSFFGQSNQPFGSNIGPDQSGTQFGQSSQQFNLAQGSKSPGLIQAPYQYDRPSQSFPPQQQTGVGSGQRPGINSFGSSQGSRPGVSSPGSQGISGQQSSSHSQGNQAGNGRPGFTGNQGGSGQRPDDLPGFQGTSGPGGSYSGSLGVTGQKPGTSSQAVNGQRPFGSFSGTQGYNGPSGITQGASGQRPTAGSPGQSNQGRPEQFGGPRQPPSFNPQEGYKY</sequence>
<dbReference type="PRINTS" id="PR00947">
    <property type="entry name" value="CUTICLE"/>
</dbReference>
<dbReference type="GO" id="GO:0042302">
    <property type="term" value="F:structural constituent of cuticle"/>
    <property type="evidence" value="ECO:0007669"/>
    <property type="project" value="UniProtKB-UniRule"/>
</dbReference>
<organism evidence="6 7">
    <name type="scientific">Bicyclus anynana</name>
    <name type="common">Squinting bush brown butterfly</name>
    <dbReference type="NCBI Taxonomy" id="110368"/>
    <lineage>
        <taxon>Eukaryota</taxon>
        <taxon>Metazoa</taxon>
        <taxon>Ecdysozoa</taxon>
        <taxon>Arthropoda</taxon>
        <taxon>Hexapoda</taxon>
        <taxon>Insecta</taxon>
        <taxon>Pterygota</taxon>
        <taxon>Neoptera</taxon>
        <taxon>Endopterygota</taxon>
        <taxon>Lepidoptera</taxon>
        <taxon>Glossata</taxon>
        <taxon>Ditrysia</taxon>
        <taxon>Papilionoidea</taxon>
        <taxon>Nymphalidae</taxon>
        <taxon>Satyrinae</taxon>
        <taxon>Satyrini</taxon>
        <taxon>Mycalesina</taxon>
        <taxon>Bicyclus</taxon>
    </lineage>
</organism>
<accession>A0A6J1NHR1</accession>
<evidence type="ECO:0000256" key="4">
    <source>
        <dbReference type="SAM" id="MobiDB-lite"/>
    </source>
</evidence>
<evidence type="ECO:0000256" key="1">
    <source>
        <dbReference type="ARBA" id="ARBA00022460"/>
    </source>
</evidence>
<feature type="compositionally biased region" description="Polar residues" evidence="4">
    <location>
        <begin position="98"/>
        <end position="119"/>
    </location>
</feature>
<dbReference type="OrthoDB" id="7492154at2759"/>
<feature type="signal peptide" evidence="5">
    <location>
        <begin position="1"/>
        <end position="15"/>
    </location>
</feature>
<name>A0A6J1NHR1_BICAN</name>
<feature type="compositionally biased region" description="Polar residues" evidence="4">
    <location>
        <begin position="308"/>
        <end position="348"/>
    </location>
</feature>
<reference evidence="7" key="1">
    <citation type="submission" date="2025-08" db="UniProtKB">
        <authorList>
            <consortium name="RefSeq"/>
        </authorList>
    </citation>
    <scope>IDENTIFICATION</scope>
</reference>
<dbReference type="KEGG" id="bany:112050491"/>
<evidence type="ECO:0000256" key="3">
    <source>
        <dbReference type="PROSITE-ProRule" id="PRU00497"/>
    </source>
</evidence>
<dbReference type="PROSITE" id="PS51155">
    <property type="entry name" value="CHIT_BIND_RR_2"/>
    <property type="match status" value="1"/>
</dbReference>
<feature type="compositionally biased region" description="Polar residues" evidence="4">
    <location>
        <begin position="570"/>
        <end position="647"/>
    </location>
</feature>
<proteinExistence type="predicted"/>
<dbReference type="GeneID" id="112050491"/>
<feature type="compositionally biased region" description="Gly residues" evidence="4">
    <location>
        <begin position="772"/>
        <end position="784"/>
    </location>
</feature>
<keyword evidence="6" id="KW-1185">Reference proteome</keyword>
<dbReference type="RefSeq" id="XP_023944532.2">
    <property type="nucleotide sequence ID" value="XM_024088764.2"/>
</dbReference>
<evidence type="ECO:0000256" key="5">
    <source>
        <dbReference type="SAM" id="SignalP"/>
    </source>
</evidence>
<dbReference type="InterPro" id="IPR000618">
    <property type="entry name" value="Insect_cuticle"/>
</dbReference>
<feature type="compositionally biased region" description="Low complexity" evidence="4">
    <location>
        <begin position="746"/>
        <end position="771"/>
    </location>
</feature>
<feature type="compositionally biased region" description="Polar residues" evidence="4">
    <location>
        <begin position="53"/>
        <end position="87"/>
    </location>
</feature>
<feature type="region of interest" description="Disordered" evidence="4">
    <location>
        <begin position="49"/>
        <end position="119"/>
    </location>
</feature>
<evidence type="ECO:0000256" key="2">
    <source>
        <dbReference type="ARBA" id="ARBA00022729"/>
    </source>
</evidence>
<keyword evidence="2 5" id="KW-0732">Signal</keyword>
<gene>
    <name evidence="7" type="primary">LOC112050491</name>
</gene>
<feature type="compositionally biased region" description="Polar residues" evidence="4">
    <location>
        <begin position="402"/>
        <end position="450"/>
    </location>
</feature>
<evidence type="ECO:0000313" key="7">
    <source>
        <dbReference type="RefSeq" id="XP_023944532.2"/>
    </source>
</evidence>
<feature type="compositionally biased region" description="Polar residues" evidence="4">
    <location>
        <begin position="551"/>
        <end position="563"/>
    </location>
</feature>
<dbReference type="InterPro" id="IPR031311">
    <property type="entry name" value="CHIT_BIND_RR_consensus"/>
</dbReference>
<feature type="region of interest" description="Disordered" evidence="4">
    <location>
        <begin position="296"/>
        <end position="389"/>
    </location>
</feature>
<feature type="compositionally biased region" description="Polar residues" evidence="4">
    <location>
        <begin position="464"/>
        <end position="521"/>
    </location>
</feature>
<evidence type="ECO:0000313" key="6">
    <source>
        <dbReference type="Proteomes" id="UP001652582"/>
    </source>
</evidence>
<feature type="compositionally biased region" description="Polar residues" evidence="4">
    <location>
        <begin position="662"/>
        <end position="674"/>
    </location>
</feature>
<feature type="compositionally biased region" description="Polar residues" evidence="4">
    <location>
        <begin position="713"/>
        <end position="725"/>
    </location>
</feature>